<organism evidence="10 11">
    <name type="scientific">Cuscuta europaea</name>
    <name type="common">European dodder</name>
    <dbReference type="NCBI Taxonomy" id="41803"/>
    <lineage>
        <taxon>Eukaryota</taxon>
        <taxon>Viridiplantae</taxon>
        <taxon>Streptophyta</taxon>
        <taxon>Embryophyta</taxon>
        <taxon>Tracheophyta</taxon>
        <taxon>Spermatophyta</taxon>
        <taxon>Magnoliopsida</taxon>
        <taxon>eudicotyledons</taxon>
        <taxon>Gunneridae</taxon>
        <taxon>Pentapetalae</taxon>
        <taxon>asterids</taxon>
        <taxon>lamiids</taxon>
        <taxon>Solanales</taxon>
        <taxon>Convolvulaceae</taxon>
        <taxon>Cuscuteae</taxon>
        <taxon>Cuscuta</taxon>
        <taxon>Cuscuta subgen. Cuscuta</taxon>
    </lineage>
</organism>
<evidence type="ECO:0000256" key="2">
    <source>
        <dbReference type="ARBA" id="ARBA00011738"/>
    </source>
</evidence>
<protein>
    <recommendedName>
        <fullName evidence="9">BHLH domain-containing protein</fullName>
    </recommendedName>
</protein>
<dbReference type="Gene3D" id="4.10.280.10">
    <property type="entry name" value="Helix-loop-helix DNA-binding domain"/>
    <property type="match status" value="1"/>
</dbReference>
<dbReference type="SMART" id="SM00353">
    <property type="entry name" value="HLH"/>
    <property type="match status" value="1"/>
</dbReference>
<name>A0A9P0Z8P1_CUSEU</name>
<evidence type="ECO:0000256" key="4">
    <source>
        <dbReference type="ARBA" id="ARBA00023125"/>
    </source>
</evidence>
<evidence type="ECO:0000259" key="9">
    <source>
        <dbReference type="PROSITE" id="PS50888"/>
    </source>
</evidence>
<dbReference type="PROSITE" id="PS50888">
    <property type="entry name" value="BHLH"/>
    <property type="match status" value="1"/>
</dbReference>
<evidence type="ECO:0000313" key="11">
    <source>
        <dbReference type="Proteomes" id="UP001152484"/>
    </source>
</evidence>
<comment type="subcellular location">
    <subcellularLocation>
        <location evidence="1">Nucleus</location>
    </subcellularLocation>
</comment>
<dbReference type="InterPro" id="IPR051358">
    <property type="entry name" value="TF_AMS/ICE1/BHLH6-like"/>
</dbReference>
<reference evidence="10" key="1">
    <citation type="submission" date="2022-07" db="EMBL/GenBank/DDBJ databases">
        <authorList>
            <person name="Macas J."/>
            <person name="Novak P."/>
            <person name="Neumann P."/>
        </authorList>
    </citation>
    <scope>NUCLEOTIDE SEQUENCE</scope>
</reference>
<dbReference type="GO" id="GO:0005634">
    <property type="term" value="C:nucleus"/>
    <property type="evidence" value="ECO:0007669"/>
    <property type="project" value="UniProtKB-SubCell"/>
</dbReference>
<accession>A0A9P0Z8P1</accession>
<dbReference type="Proteomes" id="UP001152484">
    <property type="component" value="Unassembled WGS sequence"/>
</dbReference>
<dbReference type="InterPro" id="IPR054502">
    <property type="entry name" value="bHLH-TF_ACT-like_plant"/>
</dbReference>
<evidence type="ECO:0000256" key="5">
    <source>
        <dbReference type="ARBA" id="ARBA00023163"/>
    </source>
</evidence>
<dbReference type="PANTHER" id="PTHR31945">
    <property type="entry name" value="TRANSCRIPTION FACTOR SCREAM2-RELATED"/>
    <property type="match status" value="1"/>
</dbReference>
<evidence type="ECO:0000256" key="7">
    <source>
        <dbReference type="SAM" id="Coils"/>
    </source>
</evidence>
<feature type="domain" description="BHLH" evidence="9">
    <location>
        <begin position="51"/>
        <end position="100"/>
    </location>
</feature>
<keyword evidence="11" id="KW-1185">Reference proteome</keyword>
<proteinExistence type="predicted"/>
<evidence type="ECO:0000256" key="3">
    <source>
        <dbReference type="ARBA" id="ARBA00023015"/>
    </source>
</evidence>
<dbReference type="EMBL" id="CAMAPE010000021">
    <property type="protein sequence ID" value="CAH9090100.1"/>
    <property type="molecule type" value="Genomic_DNA"/>
</dbReference>
<dbReference type="OrthoDB" id="623055at2759"/>
<feature type="coiled-coil region" evidence="7">
    <location>
        <begin position="90"/>
        <end position="117"/>
    </location>
</feature>
<evidence type="ECO:0000313" key="10">
    <source>
        <dbReference type="EMBL" id="CAH9090100.1"/>
    </source>
</evidence>
<keyword evidence="6" id="KW-0539">Nucleus</keyword>
<sequence>MEMIGEEYEHYWETHTFLQSEELDRYLEDASIPSAAAAAGAYYDSSSPEGSAASKNIVSERNRRKKLNERLFALRAVVPKISKMDKASIIKDAIQYIQELREQERAIQAEIWELESSSTPNGLEFDDAGGLSRSNSKRSRRPPPGADEGAAAACDGRRNSDSSSSSHHPPLHLLELRVSSMGEKILAVSLTCTKRRDTMIKLCEIFESLEIKVISANITTFSATILITVFIQKSKRRIGAGHRVVISISWSTSTF</sequence>
<dbReference type="GO" id="GO:0043565">
    <property type="term" value="F:sequence-specific DNA binding"/>
    <property type="evidence" value="ECO:0007669"/>
    <property type="project" value="TreeGrafter"/>
</dbReference>
<dbReference type="AlphaFoldDB" id="A0A9P0Z8P1"/>
<evidence type="ECO:0000256" key="8">
    <source>
        <dbReference type="SAM" id="MobiDB-lite"/>
    </source>
</evidence>
<dbReference type="FunFam" id="4.10.280.10:FF:000096">
    <property type="entry name" value="Basic helix-loop-helix (BHLH) DNA-binding superfamily protein"/>
    <property type="match status" value="1"/>
</dbReference>
<dbReference type="GO" id="GO:0003700">
    <property type="term" value="F:DNA-binding transcription factor activity"/>
    <property type="evidence" value="ECO:0007669"/>
    <property type="project" value="TreeGrafter"/>
</dbReference>
<dbReference type="InterPro" id="IPR036638">
    <property type="entry name" value="HLH_DNA-bd_sf"/>
</dbReference>
<feature type="region of interest" description="Disordered" evidence="8">
    <location>
        <begin position="118"/>
        <end position="169"/>
    </location>
</feature>
<dbReference type="Pfam" id="PF22754">
    <property type="entry name" value="bHLH-TF_ACT-like_plant"/>
    <property type="match status" value="1"/>
</dbReference>
<keyword evidence="4" id="KW-0238">DNA-binding</keyword>
<dbReference type="GO" id="GO:0046983">
    <property type="term" value="F:protein dimerization activity"/>
    <property type="evidence" value="ECO:0007669"/>
    <property type="project" value="InterPro"/>
</dbReference>
<dbReference type="PANTHER" id="PTHR31945:SF26">
    <property type="entry name" value="TRANSCRIPTION FACTOR BHLH35"/>
    <property type="match status" value="1"/>
</dbReference>
<dbReference type="InterPro" id="IPR011598">
    <property type="entry name" value="bHLH_dom"/>
</dbReference>
<evidence type="ECO:0000256" key="6">
    <source>
        <dbReference type="ARBA" id="ARBA00023242"/>
    </source>
</evidence>
<keyword evidence="5" id="KW-0804">Transcription</keyword>
<dbReference type="SUPFAM" id="SSF47459">
    <property type="entry name" value="HLH, helix-loop-helix DNA-binding domain"/>
    <property type="match status" value="1"/>
</dbReference>
<keyword evidence="7" id="KW-0175">Coiled coil</keyword>
<keyword evidence="3" id="KW-0805">Transcription regulation</keyword>
<comment type="subunit">
    <text evidence="2">Homodimer.</text>
</comment>
<comment type="caution">
    <text evidence="10">The sequence shown here is derived from an EMBL/GenBank/DDBJ whole genome shotgun (WGS) entry which is preliminary data.</text>
</comment>
<dbReference type="Pfam" id="PF00010">
    <property type="entry name" value="HLH"/>
    <property type="match status" value="1"/>
</dbReference>
<evidence type="ECO:0000256" key="1">
    <source>
        <dbReference type="ARBA" id="ARBA00004123"/>
    </source>
</evidence>
<gene>
    <name evidence="10" type="ORF">CEURO_LOCUS11110</name>
</gene>